<dbReference type="PANTHER" id="PTHR34979:SF1">
    <property type="entry name" value="INNER MEMBRANE PROTEIN YGAZ"/>
    <property type="match status" value="1"/>
</dbReference>
<dbReference type="OrthoDB" id="3181706at2"/>
<dbReference type="GO" id="GO:1903785">
    <property type="term" value="P:L-valine transmembrane transport"/>
    <property type="evidence" value="ECO:0007669"/>
    <property type="project" value="TreeGrafter"/>
</dbReference>
<comment type="subcellular location">
    <subcellularLocation>
        <location evidence="1">Cell membrane</location>
        <topology evidence="1">Multi-pass membrane protein</topology>
    </subcellularLocation>
</comment>
<evidence type="ECO:0000256" key="6">
    <source>
        <dbReference type="ARBA" id="ARBA00022989"/>
    </source>
</evidence>
<sequence length="234" mass="25399">MASRPDSFQSSPAPGPQSSSALRLSLPVMFGYIPLGIAFGVLFSDLGYHWLWATAMGLFIYAGAAQFLAVGLIANHAGLFEVFVAILLLNARHLVYGLSLISTLDLKGWRRWYLIFALTDETYSLLSITRSGSQNTLQLRIAALNQGYWVFGCTLGAWLGSRLDLPTQGAEFALPALFTVLAIEQYRAVRRPLLFLAALAVAGLALMISADNMLMIAILLAVSLLLMARGREAS</sequence>
<evidence type="ECO:0000256" key="4">
    <source>
        <dbReference type="ARBA" id="ARBA00022475"/>
    </source>
</evidence>
<evidence type="ECO:0000256" key="3">
    <source>
        <dbReference type="ARBA" id="ARBA00022448"/>
    </source>
</evidence>
<dbReference type="GO" id="GO:0005886">
    <property type="term" value="C:plasma membrane"/>
    <property type="evidence" value="ECO:0007669"/>
    <property type="project" value="UniProtKB-SubCell"/>
</dbReference>
<feature type="transmembrane region" description="Helical" evidence="8">
    <location>
        <begin position="21"/>
        <end position="43"/>
    </location>
</feature>
<keyword evidence="6 8" id="KW-1133">Transmembrane helix</keyword>
<dbReference type="AlphaFoldDB" id="A0A1H5UI63"/>
<evidence type="ECO:0000256" key="8">
    <source>
        <dbReference type="SAM" id="Phobius"/>
    </source>
</evidence>
<gene>
    <name evidence="9" type="ORF">SAMN05444390_101394</name>
</gene>
<reference evidence="9 10" key="1">
    <citation type="submission" date="2016-10" db="EMBL/GenBank/DDBJ databases">
        <authorList>
            <person name="de Groot N.N."/>
        </authorList>
    </citation>
    <scope>NUCLEOTIDE SEQUENCE [LARGE SCALE GENOMIC DNA]</scope>
    <source>
        <strain evidence="9 10">DSM 22012</strain>
    </source>
</reference>
<evidence type="ECO:0000256" key="2">
    <source>
        <dbReference type="ARBA" id="ARBA00010735"/>
    </source>
</evidence>
<feature type="transmembrane region" description="Helical" evidence="8">
    <location>
        <begin position="79"/>
        <end position="99"/>
    </location>
</feature>
<keyword evidence="5 8" id="KW-0812">Transmembrane</keyword>
<dbReference type="PANTHER" id="PTHR34979">
    <property type="entry name" value="INNER MEMBRANE PROTEIN YGAZ"/>
    <property type="match status" value="1"/>
</dbReference>
<keyword evidence="4" id="KW-1003">Cell membrane</keyword>
<dbReference type="Proteomes" id="UP000236745">
    <property type="component" value="Unassembled WGS sequence"/>
</dbReference>
<evidence type="ECO:0000256" key="5">
    <source>
        <dbReference type="ARBA" id="ARBA00022692"/>
    </source>
</evidence>
<name>A0A1H5UI63_9GAMM</name>
<dbReference type="EMBL" id="FNVQ01000001">
    <property type="protein sequence ID" value="SEF74712.1"/>
    <property type="molecule type" value="Genomic_DNA"/>
</dbReference>
<comment type="similarity">
    <text evidence="2">Belongs to the AzlC family.</text>
</comment>
<keyword evidence="10" id="KW-1185">Reference proteome</keyword>
<dbReference type="RefSeq" id="WP_104001392.1">
    <property type="nucleotide sequence ID" value="NZ_FNVQ01000001.1"/>
</dbReference>
<evidence type="ECO:0000256" key="7">
    <source>
        <dbReference type="ARBA" id="ARBA00023136"/>
    </source>
</evidence>
<evidence type="ECO:0000256" key="1">
    <source>
        <dbReference type="ARBA" id="ARBA00004651"/>
    </source>
</evidence>
<keyword evidence="3" id="KW-0813">Transport</keyword>
<feature type="transmembrane region" description="Helical" evidence="8">
    <location>
        <begin position="49"/>
        <end position="72"/>
    </location>
</feature>
<keyword evidence="7 8" id="KW-0472">Membrane</keyword>
<accession>A0A1H5UI63</accession>
<dbReference type="Pfam" id="PF03591">
    <property type="entry name" value="AzlC"/>
    <property type="match status" value="1"/>
</dbReference>
<evidence type="ECO:0000313" key="10">
    <source>
        <dbReference type="Proteomes" id="UP000236745"/>
    </source>
</evidence>
<proteinExistence type="inferred from homology"/>
<protein>
    <submittedName>
        <fullName evidence="9">4-azaleucine resistance probable transporter AzlC</fullName>
    </submittedName>
</protein>
<dbReference type="InterPro" id="IPR011606">
    <property type="entry name" value="Brnchd-chn_aa_trnsp_permease"/>
</dbReference>
<organism evidence="9 10">
    <name type="scientific">Marinobacterium lutimaris</name>
    <dbReference type="NCBI Taxonomy" id="568106"/>
    <lineage>
        <taxon>Bacteria</taxon>
        <taxon>Pseudomonadati</taxon>
        <taxon>Pseudomonadota</taxon>
        <taxon>Gammaproteobacteria</taxon>
        <taxon>Oceanospirillales</taxon>
        <taxon>Oceanospirillaceae</taxon>
        <taxon>Marinobacterium</taxon>
    </lineage>
</organism>
<feature type="transmembrane region" description="Helical" evidence="8">
    <location>
        <begin position="195"/>
        <end position="228"/>
    </location>
</feature>
<evidence type="ECO:0000313" key="9">
    <source>
        <dbReference type="EMBL" id="SEF74712.1"/>
    </source>
</evidence>